<evidence type="ECO:0000256" key="1">
    <source>
        <dbReference type="SAM" id="Phobius"/>
    </source>
</evidence>
<reference evidence="2" key="1">
    <citation type="submission" date="2021-02" db="EMBL/GenBank/DDBJ databases">
        <authorList>
            <person name="Nowell W R."/>
        </authorList>
    </citation>
    <scope>NUCLEOTIDE SEQUENCE</scope>
</reference>
<feature type="transmembrane region" description="Helical" evidence="1">
    <location>
        <begin position="6"/>
        <end position="27"/>
    </location>
</feature>
<dbReference type="EMBL" id="CAJNOR010000553">
    <property type="protein sequence ID" value="CAF0946221.1"/>
    <property type="molecule type" value="Genomic_DNA"/>
</dbReference>
<keyword evidence="1" id="KW-1133">Transmembrane helix</keyword>
<proteinExistence type="predicted"/>
<keyword evidence="3" id="KW-1185">Reference proteome</keyword>
<name>A0A814CSG6_ADIRI</name>
<sequence length="126" mass="14775">MAQFIPVFHLTFHLCTLFIFLMLLIHYRQVSAYNVYRVNSYTPQSLSFDDYDDNSLNMFSESNEPIDDELSLPNPLVNRLYSSYYRPSPAFKLRHGIALIAPYKKRTIPLELQKALYAHGIVGRRR</sequence>
<keyword evidence="1" id="KW-0812">Transmembrane</keyword>
<comment type="caution">
    <text evidence="2">The sequence shown here is derived from an EMBL/GenBank/DDBJ whole genome shotgun (WGS) entry which is preliminary data.</text>
</comment>
<dbReference type="AlphaFoldDB" id="A0A814CSG6"/>
<evidence type="ECO:0000313" key="3">
    <source>
        <dbReference type="Proteomes" id="UP000663828"/>
    </source>
</evidence>
<organism evidence="2 3">
    <name type="scientific">Adineta ricciae</name>
    <name type="common">Rotifer</name>
    <dbReference type="NCBI Taxonomy" id="249248"/>
    <lineage>
        <taxon>Eukaryota</taxon>
        <taxon>Metazoa</taxon>
        <taxon>Spiralia</taxon>
        <taxon>Gnathifera</taxon>
        <taxon>Rotifera</taxon>
        <taxon>Eurotatoria</taxon>
        <taxon>Bdelloidea</taxon>
        <taxon>Adinetida</taxon>
        <taxon>Adinetidae</taxon>
        <taxon>Adineta</taxon>
    </lineage>
</organism>
<gene>
    <name evidence="2" type="ORF">XAT740_LOCUS10403</name>
</gene>
<evidence type="ECO:0000313" key="2">
    <source>
        <dbReference type="EMBL" id="CAF0946221.1"/>
    </source>
</evidence>
<dbReference type="Proteomes" id="UP000663828">
    <property type="component" value="Unassembled WGS sequence"/>
</dbReference>
<protein>
    <submittedName>
        <fullName evidence="2">Uncharacterized protein</fullName>
    </submittedName>
</protein>
<accession>A0A814CSG6</accession>
<keyword evidence="1" id="KW-0472">Membrane</keyword>